<dbReference type="Pfam" id="PF03162">
    <property type="entry name" value="Y_phosphatase2"/>
    <property type="match status" value="1"/>
</dbReference>
<dbReference type="PANTHER" id="PTHR31126">
    <property type="entry name" value="TYROSINE-PROTEIN PHOSPHATASE"/>
    <property type="match status" value="1"/>
</dbReference>
<dbReference type="InterPro" id="IPR029021">
    <property type="entry name" value="Prot-tyrosine_phosphatase-like"/>
</dbReference>
<dbReference type="STRING" id="1036611.A0A1L9PQC0"/>
<protein>
    <recommendedName>
        <fullName evidence="2">diphosphoinositol-polyphosphate diphosphatase</fullName>
        <ecNumber evidence="2">3.6.1.52</ecNumber>
    </recommendedName>
</protein>
<dbReference type="InterPro" id="IPR016130">
    <property type="entry name" value="Tyr_Pase_AS"/>
</dbReference>
<accession>A0A1L9PQC0</accession>
<feature type="region of interest" description="Disordered" evidence="8">
    <location>
        <begin position="235"/>
        <end position="256"/>
    </location>
</feature>
<evidence type="ECO:0000256" key="6">
    <source>
        <dbReference type="ARBA" id="ARBA00047342"/>
    </source>
</evidence>
<evidence type="ECO:0000256" key="3">
    <source>
        <dbReference type="ARBA" id="ARBA00022490"/>
    </source>
</evidence>
<keyword evidence="4" id="KW-0378">Hydrolase</keyword>
<evidence type="ECO:0000259" key="9">
    <source>
        <dbReference type="PROSITE" id="PS50054"/>
    </source>
</evidence>
<comment type="catalytic activity">
    <reaction evidence="6">
        <text>5-diphospho-1D-myo-inositol 1,2,3,4,6-pentakisphosphate + H2O = 1D-myo-inositol hexakisphosphate + phosphate + H(+)</text>
        <dbReference type="Rhea" id="RHEA:22384"/>
        <dbReference type="ChEBI" id="CHEBI:15377"/>
        <dbReference type="ChEBI" id="CHEBI:15378"/>
        <dbReference type="ChEBI" id="CHEBI:43474"/>
        <dbReference type="ChEBI" id="CHEBI:58130"/>
        <dbReference type="ChEBI" id="CHEBI:58628"/>
        <dbReference type="EC" id="3.6.1.52"/>
    </reaction>
    <physiologicalReaction direction="left-to-right" evidence="6">
        <dbReference type="Rhea" id="RHEA:22385"/>
    </physiologicalReaction>
</comment>
<dbReference type="EMBL" id="KV878130">
    <property type="protein sequence ID" value="OJJ03701.1"/>
    <property type="molecule type" value="Genomic_DNA"/>
</dbReference>
<organism evidence="10 11">
    <name type="scientific">Aspergillus versicolor CBS 583.65</name>
    <dbReference type="NCBI Taxonomy" id="1036611"/>
    <lineage>
        <taxon>Eukaryota</taxon>
        <taxon>Fungi</taxon>
        <taxon>Dikarya</taxon>
        <taxon>Ascomycota</taxon>
        <taxon>Pezizomycotina</taxon>
        <taxon>Eurotiomycetes</taxon>
        <taxon>Eurotiomycetidae</taxon>
        <taxon>Eurotiales</taxon>
        <taxon>Aspergillaceae</taxon>
        <taxon>Aspergillus</taxon>
        <taxon>Aspergillus subgen. Nidulantes</taxon>
    </lineage>
</organism>
<dbReference type="GeneID" id="63733163"/>
<dbReference type="PROSITE" id="PS00383">
    <property type="entry name" value="TYR_PHOSPHATASE_1"/>
    <property type="match status" value="1"/>
</dbReference>
<dbReference type="Gene3D" id="3.90.190.10">
    <property type="entry name" value="Protein tyrosine phosphatase superfamily"/>
    <property type="match status" value="1"/>
</dbReference>
<dbReference type="InterPro" id="IPR020422">
    <property type="entry name" value="TYR_PHOSPHATASE_DUAL_dom"/>
</dbReference>
<dbReference type="VEuPathDB" id="FungiDB:ASPVEDRAFT_85138"/>
<keyword evidence="11" id="KW-1185">Reference proteome</keyword>
<evidence type="ECO:0000256" key="2">
    <source>
        <dbReference type="ARBA" id="ARBA00012527"/>
    </source>
</evidence>
<dbReference type="OrthoDB" id="6375174at2759"/>
<name>A0A1L9PQC0_ASPVE</name>
<comment type="similarity">
    <text evidence="5">Belongs to the protein-tyrosine phosphatase family. Atypical dual-specificity phosphatase Siw14-like subfamily.</text>
</comment>
<dbReference type="SUPFAM" id="SSF52799">
    <property type="entry name" value="(Phosphotyrosine protein) phosphatases II"/>
    <property type="match status" value="1"/>
</dbReference>
<dbReference type="AlphaFoldDB" id="A0A1L9PQC0"/>
<evidence type="ECO:0000313" key="10">
    <source>
        <dbReference type="EMBL" id="OJJ03701.1"/>
    </source>
</evidence>
<keyword evidence="3" id="KW-0963">Cytoplasm</keyword>
<comment type="catalytic activity">
    <reaction evidence="7">
        <text>1,5-bis(diphospho)-1D-myo-inositol 2,3,4,6-tetrakisphosphate + H2O = 1-diphospho-1D-myo-inositol 2,3,4,5,6-pentakisphosphate + phosphate + 2 H(+)</text>
        <dbReference type="Rhea" id="RHEA:79699"/>
        <dbReference type="ChEBI" id="CHEBI:15377"/>
        <dbReference type="ChEBI" id="CHEBI:15378"/>
        <dbReference type="ChEBI" id="CHEBI:43474"/>
        <dbReference type="ChEBI" id="CHEBI:74946"/>
        <dbReference type="ChEBI" id="CHEBI:77983"/>
        <dbReference type="EC" id="3.6.1.52"/>
    </reaction>
    <physiologicalReaction direction="left-to-right" evidence="7">
        <dbReference type="Rhea" id="RHEA:79700"/>
    </physiologicalReaction>
</comment>
<dbReference type="GO" id="GO:0016791">
    <property type="term" value="F:phosphatase activity"/>
    <property type="evidence" value="ECO:0007669"/>
    <property type="project" value="TreeGrafter"/>
</dbReference>
<dbReference type="EC" id="3.6.1.52" evidence="2"/>
<sequence length="256" mass="28597">MMAYPLTNKTTNSANETKQGCFSQVDVSYHALSLTVARGIAEKSAIRVSSLESEEPDVGESEFPANFGEVAKGIYRSAYPQPWNLPALKVLRLRTIITLVEEPFPSSHSSFLKENGIKHYCIPFIANKDASVKTSDGVVNTILRIMLDKANHPMLIHCNKGKHRTGCVTGCFRKLQGWEKQDIVDEYIRFSRPKQRPLDEAFIEAFDHSNLSHLAKACDVKSWVPSGAYTNIRADKDQGSPENLFQLPRNDVRAAS</sequence>
<dbReference type="GO" id="GO:0052840">
    <property type="term" value="F:inositol diphosphate tetrakisphosphate diphosphatase activity"/>
    <property type="evidence" value="ECO:0007669"/>
    <property type="project" value="TreeGrafter"/>
</dbReference>
<evidence type="ECO:0000256" key="4">
    <source>
        <dbReference type="ARBA" id="ARBA00022801"/>
    </source>
</evidence>
<evidence type="ECO:0000256" key="5">
    <source>
        <dbReference type="ARBA" id="ARBA00044949"/>
    </source>
</evidence>
<evidence type="ECO:0000313" key="11">
    <source>
        <dbReference type="Proteomes" id="UP000184073"/>
    </source>
</evidence>
<dbReference type="PANTHER" id="PTHR31126:SF48">
    <property type="entry name" value="INOSITOL PHOSPHATASE SIW14"/>
    <property type="match status" value="1"/>
</dbReference>
<dbReference type="PROSITE" id="PS50054">
    <property type="entry name" value="TYR_PHOSPHATASE_DUAL"/>
    <property type="match status" value="1"/>
</dbReference>
<dbReference type="Proteomes" id="UP000184073">
    <property type="component" value="Unassembled WGS sequence"/>
</dbReference>
<reference evidence="11" key="1">
    <citation type="journal article" date="2017" name="Genome Biol.">
        <title>Comparative genomics reveals high biological diversity and specific adaptations in the industrially and medically important fungal genus Aspergillus.</title>
        <authorList>
            <person name="de Vries R.P."/>
            <person name="Riley R."/>
            <person name="Wiebenga A."/>
            <person name="Aguilar-Osorio G."/>
            <person name="Amillis S."/>
            <person name="Uchima C.A."/>
            <person name="Anderluh G."/>
            <person name="Asadollahi M."/>
            <person name="Askin M."/>
            <person name="Barry K."/>
            <person name="Battaglia E."/>
            <person name="Bayram O."/>
            <person name="Benocci T."/>
            <person name="Braus-Stromeyer S.A."/>
            <person name="Caldana C."/>
            <person name="Canovas D."/>
            <person name="Cerqueira G.C."/>
            <person name="Chen F."/>
            <person name="Chen W."/>
            <person name="Choi C."/>
            <person name="Clum A."/>
            <person name="Dos Santos R.A."/>
            <person name="Damasio A.R."/>
            <person name="Diallinas G."/>
            <person name="Emri T."/>
            <person name="Fekete E."/>
            <person name="Flipphi M."/>
            <person name="Freyberg S."/>
            <person name="Gallo A."/>
            <person name="Gournas C."/>
            <person name="Habgood R."/>
            <person name="Hainaut M."/>
            <person name="Harispe M.L."/>
            <person name="Henrissat B."/>
            <person name="Hilden K.S."/>
            <person name="Hope R."/>
            <person name="Hossain A."/>
            <person name="Karabika E."/>
            <person name="Karaffa L."/>
            <person name="Karanyi Z."/>
            <person name="Krasevec N."/>
            <person name="Kuo A."/>
            <person name="Kusch H."/>
            <person name="LaButti K."/>
            <person name="Lagendijk E.L."/>
            <person name="Lapidus A."/>
            <person name="Levasseur A."/>
            <person name="Lindquist E."/>
            <person name="Lipzen A."/>
            <person name="Logrieco A.F."/>
            <person name="MacCabe A."/>
            <person name="Maekelae M.R."/>
            <person name="Malavazi I."/>
            <person name="Melin P."/>
            <person name="Meyer V."/>
            <person name="Mielnichuk N."/>
            <person name="Miskei M."/>
            <person name="Molnar A.P."/>
            <person name="Mule G."/>
            <person name="Ngan C.Y."/>
            <person name="Orejas M."/>
            <person name="Orosz E."/>
            <person name="Ouedraogo J.P."/>
            <person name="Overkamp K.M."/>
            <person name="Park H.-S."/>
            <person name="Perrone G."/>
            <person name="Piumi F."/>
            <person name="Punt P.J."/>
            <person name="Ram A.F."/>
            <person name="Ramon A."/>
            <person name="Rauscher S."/>
            <person name="Record E."/>
            <person name="Riano-Pachon D.M."/>
            <person name="Robert V."/>
            <person name="Roehrig J."/>
            <person name="Ruller R."/>
            <person name="Salamov A."/>
            <person name="Salih N.S."/>
            <person name="Samson R.A."/>
            <person name="Sandor E."/>
            <person name="Sanguinetti M."/>
            <person name="Schuetze T."/>
            <person name="Sepcic K."/>
            <person name="Shelest E."/>
            <person name="Sherlock G."/>
            <person name="Sophianopoulou V."/>
            <person name="Squina F.M."/>
            <person name="Sun H."/>
            <person name="Susca A."/>
            <person name="Todd R.B."/>
            <person name="Tsang A."/>
            <person name="Unkles S.E."/>
            <person name="van de Wiele N."/>
            <person name="van Rossen-Uffink D."/>
            <person name="Oliveira J.V."/>
            <person name="Vesth T.C."/>
            <person name="Visser J."/>
            <person name="Yu J.-H."/>
            <person name="Zhou M."/>
            <person name="Andersen M.R."/>
            <person name="Archer D.B."/>
            <person name="Baker S.E."/>
            <person name="Benoit I."/>
            <person name="Brakhage A.A."/>
            <person name="Braus G.H."/>
            <person name="Fischer R."/>
            <person name="Frisvad J.C."/>
            <person name="Goldman G.H."/>
            <person name="Houbraken J."/>
            <person name="Oakley B."/>
            <person name="Pocsi I."/>
            <person name="Scazzocchio C."/>
            <person name="Seiboth B."/>
            <person name="vanKuyk P.A."/>
            <person name="Wortman J."/>
            <person name="Dyer P.S."/>
            <person name="Grigoriev I.V."/>
        </authorList>
    </citation>
    <scope>NUCLEOTIDE SEQUENCE [LARGE SCALE GENOMIC DNA]</scope>
    <source>
        <strain evidence="11">CBS 583.65</strain>
    </source>
</reference>
<gene>
    <name evidence="10" type="ORF">ASPVEDRAFT_85138</name>
</gene>
<feature type="domain" description="Tyrosine-protein phosphatase" evidence="9">
    <location>
        <begin position="66"/>
        <end position="215"/>
    </location>
</feature>
<evidence type="ECO:0000256" key="8">
    <source>
        <dbReference type="SAM" id="MobiDB-lite"/>
    </source>
</evidence>
<proteinExistence type="inferred from homology"/>
<dbReference type="RefSeq" id="XP_040669463.1">
    <property type="nucleotide sequence ID" value="XM_040817652.1"/>
</dbReference>
<evidence type="ECO:0000256" key="1">
    <source>
        <dbReference type="ARBA" id="ARBA00004496"/>
    </source>
</evidence>
<dbReference type="InterPro" id="IPR004861">
    <property type="entry name" value="Siw14-like"/>
</dbReference>
<comment type="subcellular location">
    <subcellularLocation>
        <location evidence="1">Cytoplasm</location>
    </subcellularLocation>
</comment>
<dbReference type="GO" id="GO:0005737">
    <property type="term" value="C:cytoplasm"/>
    <property type="evidence" value="ECO:0007669"/>
    <property type="project" value="UniProtKB-SubCell"/>
</dbReference>
<dbReference type="FunFam" id="3.90.190.10:FF:000035">
    <property type="entry name" value="Tyrosine phosphatase, putative"/>
    <property type="match status" value="1"/>
</dbReference>
<evidence type="ECO:0000256" key="7">
    <source>
        <dbReference type="ARBA" id="ARBA00047927"/>
    </source>
</evidence>